<organism evidence="4 5">
    <name type="scientific">Cognatiyoonia koreensis</name>
    <dbReference type="NCBI Taxonomy" id="364200"/>
    <lineage>
        <taxon>Bacteria</taxon>
        <taxon>Pseudomonadati</taxon>
        <taxon>Pseudomonadota</taxon>
        <taxon>Alphaproteobacteria</taxon>
        <taxon>Rhodobacterales</taxon>
        <taxon>Paracoccaceae</taxon>
        <taxon>Cognatiyoonia</taxon>
    </lineage>
</organism>
<dbReference type="GO" id="GO:0008233">
    <property type="term" value="F:peptidase activity"/>
    <property type="evidence" value="ECO:0007669"/>
    <property type="project" value="InterPro"/>
</dbReference>
<dbReference type="Gene3D" id="3.40.50.1820">
    <property type="entry name" value="alpha/beta hydrolase"/>
    <property type="match status" value="1"/>
</dbReference>
<sequence length="333" mass="35862">MKRILKWAIVMCGCVLVAIMAAFVATRGDYPVARLVTDDLSLPSETVAGVQLHLKLVNGPAGSPTIIVLHGGPGGDFRSLQALEALSDQYRVVFYDQRGAGLSERVPAEMLTLDGHLDELAAVIDRLSSEEAPTLIGHSWGAMLATAYLGQSLDSVQAAVLIEPGYLDRNGHATWQAESLRYLSGPNYWKEAIVTGLRSQHIGGPDEAARHDFLIGHMVGVFADHPENPYHCGDGYTAPHWRFGGLSSDTWGQSEKTELERLTAKAAGFSGPVLLMAGACNDWTGEQLQQSHLSLFSAAELSIIPDAGHDVIWDNPNAALAVIRRFLNAGTLE</sequence>
<evidence type="ECO:0000256" key="2">
    <source>
        <dbReference type="ARBA" id="ARBA00022801"/>
    </source>
</evidence>
<reference evidence="4 5" key="1">
    <citation type="submission" date="2016-10" db="EMBL/GenBank/DDBJ databases">
        <authorList>
            <person name="de Groot N.N."/>
        </authorList>
    </citation>
    <scope>NUCLEOTIDE SEQUENCE [LARGE SCALE GENOMIC DNA]</scope>
    <source>
        <strain evidence="4 5">DSM 17925</strain>
    </source>
</reference>
<keyword evidence="2" id="KW-0378">Hydrolase</keyword>
<keyword evidence="5" id="KW-1185">Reference proteome</keyword>
<dbReference type="PANTHER" id="PTHR43798">
    <property type="entry name" value="MONOACYLGLYCEROL LIPASE"/>
    <property type="match status" value="1"/>
</dbReference>
<evidence type="ECO:0000313" key="5">
    <source>
        <dbReference type="Proteomes" id="UP000199167"/>
    </source>
</evidence>
<dbReference type="Pfam" id="PF00561">
    <property type="entry name" value="Abhydrolase_1"/>
    <property type="match status" value="1"/>
</dbReference>
<name>A0A1I0MIA6_9RHOB</name>
<dbReference type="GO" id="GO:0006508">
    <property type="term" value="P:proteolysis"/>
    <property type="evidence" value="ECO:0007669"/>
    <property type="project" value="InterPro"/>
</dbReference>
<protein>
    <submittedName>
        <fullName evidence="4">Proline iminopeptidase</fullName>
    </submittedName>
</protein>
<proteinExistence type="inferred from homology"/>
<dbReference type="RefSeq" id="WP_089988784.1">
    <property type="nucleotide sequence ID" value="NZ_FOIZ01000001.1"/>
</dbReference>
<dbReference type="SUPFAM" id="SSF53474">
    <property type="entry name" value="alpha/beta-Hydrolases"/>
    <property type="match status" value="1"/>
</dbReference>
<evidence type="ECO:0000256" key="1">
    <source>
        <dbReference type="ARBA" id="ARBA00010088"/>
    </source>
</evidence>
<evidence type="ECO:0000259" key="3">
    <source>
        <dbReference type="Pfam" id="PF00561"/>
    </source>
</evidence>
<dbReference type="OrthoDB" id="9785698at2"/>
<evidence type="ECO:0000313" key="4">
    <source>
        <dbReference type="EMBL" id="SEV88002.1"/>
    </source>
</evidence>
<dbReference type="Proteomes" id="UP000199167">
    <property type="component" value="Unassembled WGS sequence"/>
</dbReference>
<dbReference type="InterPro" id="IPR002410">
    <property type="entry name" value="Peptidase_S33"/>
</dbReference>
<dbReference type="PRINTS" id="PR00793">
    <property type="entry name" value="PROAMNOPTASE"/>
</dbReference>
<comment type="similarity">
    <text evidence="1">Belongs to the peptidase S33 family.</text>
</comment>
<feature type="domain" description="AB hydrolase-1" evidence="3">
    <location>
        <begin position="64"/>
        <end position="316"/>
    </location>
</feature>
<accession>A0A1I0MIA6</accession>
<dbReference type="STRING" id="364200.SAMN04488515_0030"/>
<dbReference type="EMBL" id="FOIZ01000001">
    <property type="protein sequence ID" value="SEV88002.1"/>
    <property type="molecule type" value="Genomic_DNA"/>
</dbReference>
<dbReference type="InterPro" id="IPR050266">
    <property type="entry name" value="AB_hydrolase_sf"/>
</dbReference>
<dbReference type="InterPro" id="IPR029058">
    <property type="entry name" value="AB_hydrolase_fold"/>
</dbReference>
<dbReference type="InterPro" id="IPR000073">
    <property type="entry name" value="AB_hydrolase_1"/>
</dbReference>
<dbReference type="GO" id="GO:0016020">
    <property type="term" value="C:membrane"/>
    <property type="evidence" value="ECO:0007669"/>
    <property type="project" value="TreeGrafter"/>
</dbReference>
<dbReference type="PANTHER" id="PTHR43798:SF33">
    <property type="entry name" value="HYDROLASE, PUTATIVE (AFU_ORTHOLOGUE AFUA_2G14860)-RELATED"/>
    <property type="match status" value="1"/>
</dbReference>
<gene>
    <name evidence="4" type="ORF">SAMN04488515_0030</name>
</gene>
<dbReference type="AlphaFoldDB" id="A0A1I0MIA6"/>